<dbReference type="Pfam" id="PF00128">
    <property type="entry name" value="Alpha-amylase"/>
    <property type="match status" value="1"/>
</dbReference>
<evidence type="ECO:0000313" key="3">
    <source>
        <dbReference type="EMBL" id="CUP49637.1"/>
    </source>
</evidence>
<reference evidence="3 4" key="1">
    <citation type="submission" date="2015-09" db="EMBL/GenBank/DDBJ databases">
        <authorList>
            <consortium name="Pathogen Informatics"/>
        </authorList>
    </citation>
    <scope>NUCLEOTIDE SEQUENCE [LARGE SCALE GENOMIC DNA]</scope>
    <source>
        <strain evidence="3 4">2789STDY5834865</strain>
    </source>
</reference>
<keyword evidence="3" id="KW-0326">Glycosidase</keyword>
<keyword evidence="1 3" id="KW-0378">Hydrolase</keyword>
<dbReference type="AlphaFoldDB" id="A0A174NRZ5"/>
<proteinExistence type="predicted"/>
<feature type="domain" description="Glycosyl hydrolase family 13 catalytic" evidence="2">
    <location>
        <begin position="14"/>
        <end position="86"/>
    </location>
</feature>
<evidence type="ECO:0000313" key="4">
    <source>
        <dbReference type="Proteomes" id="UP000095512"/>
    </source>
</evidence>
<protein>
    <submittedName>
        <fullName evidence="3">Alpha amylase</fullName>
        <ecNumber evidence="3">3.2.1.10</ecNumber>
    </submittedName>
</protein>
<accession>A0A174NRZ5</accession>
<dbReference type="GO" id="GO:0004556">
    <property type="term" value="F:alpha-amylase activity"/>
    <property type="evidence" value="ECO:0007669"/>
    <property type="project" value="TreeGrafter"/>
</dbReference>
<dbReference type="SUPFAM" id="SSF51445">
    <property type="entry name" value="(Trans)glycosidases"/>
    <property type="match status" value="1"/>
</dbReference>
<dbReference type="EMBL" id="CZAB01000036">
    <property type="protein sequence ID" value="CUP49637.1"/>
    <property type="molecule type" value="Genomic_DNA"/>
</dbReference>
<gene>
    <name evidence="3" type="primary">malL_1</name>
    <name evidence="3" type="ORF">ERS852480_03445</name>
</gene>
<dbReference type="GO" id="GO:0009313">
    <property type="term" value="P:oligosaccharide catabolic process"/>
    <property type="evidence" value="ECO:0007669"/>
    <property type="project" value="TreeGrafter"/>
</dbReference>
<dbReference type="Gene3D" id="3.90.400.10">
    <property type="entry name" value="Oligo-1,6-glucosidase, Domain 2"/>
    <property type="match status" value="1"/>
</dbReference>
<dbReference type="InterPro" id="IPR006047">
    <property type="entry name" value="GH13_cat_dom"/>
</dbReference>
<dbReference type="Proteomes" id="UP000095512">
    <property type="component" value="Unassembled WGS sequence"/>
</dbReference>
<dbReference type="InterPro" id="IPR017853">
    <property type="entry name" value="GH"/>
</dbReference>
<organism evidence="3 4">
    <name type="scientific">Enterocloster clostridioformis</name>
    <dbReference type="NCBI Taxonomy" id="1531"/>
    <lineage>
        <taxon>Bacteria</taxon>
        <taxon>Bacillati</taxon>
        <taxon>Bacillota</taxon>
        <taxon>Clostridia</taxon>
        <taxon>Lachnospirales</taxon>
        <taxon>Lachnospiraceae</taxon>
        <taxon>Enterocloster</taxon>
    </lineage>
</organism>
<dbReference type="PANTHER" id="PTHR10357:SF184">
    <property type="entry name" value="OLIGO-1,6-GLUCOSIDASE 1"/>
    <property type="match status" value="1"/>
</dbReference>
<dbReference type="Gene3D" id="3.20.20.80">
    <property type="entry name" value="Glycosidases"/>
    <property type="match status" value="1"/>
</dbReference>
<evidence type="ECO:0000256" key="1">
    <source>
        <dbReference type="ARBA" id="ARBA00022801"/>
    </source>
</evidence>
<name>A0A174NRZ5_9FIRM</name>
<dbReference type="GO" id="GO:0004574">
    <property type="term" value="F:oligo-1,6-glucosidase activity"/>
    <property type="evidence" value="ECO:0007669"/>
    <property type="project" value="UniProtKB-EC"/>
</dbReference>
<evidence type="ECO:0000259" key="2">
    <source>
        <dbReference type="Pfam" id="PF00128"/>
    </source>
</evidence>
<dbReference type="EC" id="3.2.1.10" evidence="3"/>
<dbReference type="InterPro" id="IPR045857">
    <property type="entry name" value="O16G_dom_2"/>
</dbReference>
<dbReference type="PANTHER" id="PTHR10357">
    <property type="entry name" value="ALPHA-AMYLASE FAMILY MEMBER"/>
    <property type="match status" value="1"/>
</dbReference>
<sequence length="87" mass="10424">MEEQRAWWKECVVDDNGYDISDYKAVMDVFGAMEDFDRLLAEIHQKGMKLVMDLVVNHTSDEHARFVESRRSPDNPYRDYYIWKDTT</sequence>